<accession>A0A6J4LD67</accession>
<dbReference type="EMBL" id="CADCTS010000431">
    <property type="protein sequence ID" value="CAA9328941.1"/>
    <property type="molecule type" value="Genomic_DNA"/>
</dbReference>
<reference evidence="7" key="1">
    <citation type="submission" date="2020-02" db="EMBL/GenBank/DDBJ databases">
        <authorList>
            <person name="Meier V. D."/>
        </authorList>
    </citation>
    <scope>NUCLEOTIDE SEQUENCE</scope>
    <source>
        <strain evidence="7">AVDCRST_MAG48</strain>
    </source>
</reference>
<dbReference type="Gene3D" id="3.20.20.140">
    <property type="entry name" value="Metal-dependent hydrolases"/>
    <property type="match status" value="1"/>
</dbReference>
<feature type="binding site" description="via carbamate group" evidence="4">
    <location>
        <position position="155"/>
    </location>
    <ligand>
        <name>Zn(2+)</name>
        <dbReference type="ChEBI" id="CHEBI:29105"/>
        <label>1</label>
    </ligand>
</feature>
<keyword evidence="2" id="KW-0378">Hydrolase</keyword>
<proteinExistence type="inferred from homology"/>
<dbReference type="Pfam" id="PF02126">
    <property type="entry name" value="PTE"/>
    <property type="match status" value="1"/>
</dbReference>
<feature type="binding site" evidence="4">
    <location>
        <position position="273"/>
    </location>
    <ligand>
        <name>Zn(2+)</name>
        <dbReference type="ChEBI" id="CHEBI:29105"/>
        <label>1</label>
    </ligand>
</feature>
<feature type="binding site" evidence="4">
    <location>
        <position position="188"/>
    </location>
    <ligand>
        <name>Zn(2+)</name>
        <dbReference type="ChEBI" id="CHEBI:29105"/>
        <label>2</label>
    </ligand>
</feature>
<evidence type="ECO:0000256" key="2">
    <source>
        <dbReference type="ARBA" id="ARBA00022801"/>
    </source>
</evidence>
<dbReference type="PROSITE" id="PS51347">
    <property type="entry name" value="PHOSPHOTRIESTERASE_2"/>
    <property type="match status" value="1"/>
</dbReference>
<evidence type="ECO:0000256" key="4">
    <source>
        <dbReference type="PIRSR" id="PIRSR601559-51"/>
    </source>
</evidence>
<evidence type="ECO:0000256" key="1">
    <source>
        <dbReference type="ARBA" id="ARBA00022723"/>
    </source>
</evidence>
<feature type="binding site" description="via carbamate group" evidence="4">
    <location>
        <position position="155"/>
    </location>
    <ligand>
        <name>Zn(2+)</name>
        <dbReference type="ChEBI" id="CHEBI:29105"/>
        <label>2</label>
    </ligand>
</feature>
<dbReference type="SUPFAM" id="SSF51556">
    <property type="entry name" value="Metallo-dependent hydrolases"/>
    <property type="match status" value="1"/>
</dbReference>
<evidence type="ECO:0000256" key="3">
    <source>
        <dbReference type="PIRSR" id="PIRSR601559-50"/>
    </source>
</evidence>
<organism evidence="7">
    <name type="scientific">uncultured Friedmanniella sp</name>
    <dbReference type="NCBI Taxonomy" id="335381"/>
    <lineage>
        <taxon>Bacteria</taxon>
        <taxon>Bacillati</taxon>
        <taxon>Actinomycetota</taxon>
        <taxon>Actinomycetes</taxon>
        <taxon>Propionibacteriales</taxon>
        <taxon>Nocardioidaceae</taxon>
        <taxon>Friedmanniella</taxon>
        <taxon>environmental samples</taxon>
    </lineage>
</organism>
<gene>
    <name evidence="7" type="ORF">AVDCRST_MAG48-3037</name>
</gene>
<dbReference type="AlphaFoldDB" id="A0A6J4LD67"/>
<feature type="modified residue" description="N6-carboxylysine" evidence="3 5">
    <location>
        <position position="155"/>
    </location>
</feature>
<dbReference type="GO" id="GO:0016787">
    <property type="term" value="F:hydrolase activity"/>
    <property type="evidence" value="ECO:0007669"/>
    <property type="project" value="UniProtKB-KW"/>
</dbReference>
<feature type="binding site" evidence="4">
    <location>
        <position position="29"/>
    </location>
    <ligand>
        <name>Zn(2+)</name>
        <dbReference type="ChEBI" id="CHEBI:29105"/>
        <label>1</label>
    </ligand>
</feature>
<evidence type="ECO:0000256" key="6">
    <source>
        <dbReference type="SAM" id="MobiDB-lite"/>
    </source>
</evidence>
<sequence>MSAPPGTGRPVTTVLGDVPVTDLGRTNYHEHLFQVSPLLPGDELEDEPRSLVEAVSLRASGFPAVVDATPTGLGRRPEALARVAAARRLHVVATTGAHREPHYDAGHWLLDLSEGELADRFTADVTDGQPLVDGPERGAPSLAPSGSPVRAGVVKAGIGYWSIGAFEQRVLAAAAATWARTGAAVMVHLEHGSAAFEVLAALEVLGVPAAAVALAHVDRNPDPGLHAELAAAGAYLGYDGWARSQRWPDSLLLDCLLRAAEQGAEERLLLGGDVARATRYRGYGGMPGLAYLGERVLPRLARVASPALVTALTETNPARWLSGTGTSEHEQT</sequence>
<evidence type="ECO:0000256" key="5">
    <source>
        <dbReference type="PROSITE-ProRule" id="PRU00679"/>
    </source>
</evidence>
<dbReference type="PANTHER" id="PTHR10819">
    <property type="entry name" value="PHOSPHOTRIESTERASE-RELATED"/>
    <property type="match status" value="1"/>
</dbReference>
<evidence type="ECO:0000313" key="7">
    <source>
        <dbReference type="EMBL" id="CAA9328941.1"/>
    </source>
</evidence>
<feature type="binding site" evidence="4">
    <location>
        <position position="216"/>
    </location>
    <ligand>
        <name>Zn(2+)</name>
        <dbReference type="ChEBI" id="CHEBI:29105"/>
        <label>2</label>
    </ligand>
</feature>
<protein>
    <submittedName>
        <fullName evidence="7">Phosphotriesterase-family protein</fullName>
    </submittedName>
</protein>
<feature type="binding site" evidence="4">
    <location>
        <position position="31"/>
    </location>
    <ligand>
        <name>Zn(2+)</name>
        <dbReference type="ChEBI" id="CHEBI:29105"/>
        <label>1</label>
    </ligand>
</feature>
<dbReference type="InterPro" id="IPR001559">
    <property type="entry name" value="Phosphotriesterase"/>
</dbReference>
<dbReference type="GO" id="GO:0008270">
    <property type="term" value="F:zinc ion binding"/>
    <property type="evidence" value="ECO:0007669"/>
    <property type="project" value="InterPro"/>
</dbReference>
<name>A0A6J4LD67_9ACTN</name>
<dbReference type="InterPro" id="IPR032466">
    <property type="entry name" value="Metal_Hydrolase"/>
</dbReference>
<feature type="region of interest" description="Disordered" evidence="6">
    <location>
        <begin position="127"/>
        <end position="146"/>
    </location>
</feature>
<comment type="similarity">
    <text evidence="5">Belongs to the metallo-dependent hydrolases superfamily. Phosphotriesterase family.</text>
</comment>
<dbReference type="PANTHER" id="PTHR10819:SF3">
    <property type="entry name" value="PHOSPHOTRIESTERASE-RELATED PROTEIN"/>
    <property type="match status" value="1"/>
</dbReference>
<comment type="cofactor">
    <cofactor evidence="4">
        <name>a divalent metal cation</name>
        <dbReference type="ChEBI" id="CHEBI:60240"/>
    </cofactor>
    <text evidence="4">Binds 2 divalent metal cations per subunit.</text>
</comment>
<keyword evidence="1 4" id="KW-0479">Metal-binding</keyword>